<accession>A0A814GX06</accession>
<evidence type="ECO:0000313" key="4">
    <source>
        <dbReference type="EMBL" id="CAF3773917.1"/>
    </source>
</evidence>
<reference evidence="3" key="1">
    <citation type="submission" date="2021-02" db="EMBL/GenBank/DDBJ databases">
        <authorList>
            <person name="Nowell W R."/>
        </authorList>
    </citation>
    <scope>NUCLEOTIDE SEQUENCE</scope>
</reference>
<evidence type="ECO:0000313" key="3">
    <source>
        <dbReference type="EMBL" id="CAF1002511.1"/>
    </source>
</evidence>
<organism evidence="3 5">
    <name type="scientific">Didymodactylos carnosus</name>
    <dbReference type="NCBI Taxonomy" id="1234261"/>
    <lineage>
        <taxon>Eukaryota</taxon>
        <taxon>Metazoa</taxon>
        <taxon>Spiralia</taxon>
        <taxon>Gnathifera</taxon>
        <taxon>Rotifera</taxon>
        <taxon>Eurotatoria</taxon>
        <taxon>Bdelloidea</taxon>
        <taxon>Philodinida</taxon>
        <taxon>Philodinidae</taxon>
        <taxon>Didymodactylos</taxon>
    </lineage>
</organism>
<evidence type="ECO:0000256" key="2">
    <source>
        <dbReference type="SAM" id="SignalP"/>
    </source>
</evidence>
<evidence type="ECO:0000256" key="1">
    <source>
        <dbReference type="SAM" id="Phobius"/>
    </source>
</evidence>
<dbReference type="EMBL" id="CAJOBC010003242">
    <property type="protein sequence ID" value="CAF3773917.1"/>
    <property type="molecule type" value="Genomic_DNA"/>
</dbReference>
<keyword evidence="1" id="KW-1133">Transmembrane helix</keyword>
<protein>
    <recommendedName>
        <fullName evidence="6">Sodefrin-like factor</fullName>
    </recommendedName>
</protein>
<feature type="chain" id="PRO_5036410170" description="Sodefrin-like factor" evidence="2">
    <location>
        <begin position="19"/>
        <end position="308"/>
    </location>
</feature>
<evidence type="ECO:0000313" key="5">
    <source>
        <dbReference type="Proteomes" id="UP000663829"/>
    </source>
</evidence>
<dbReference type="AlphaFoldDB" id="A0A814GX06"/>
<gene>
    <name evidence="3" type="ORF">GPM918_LOCUS13835</name>
    <name evidence="4" type="ORF">SRO942_LOCUS13835</name>
</gene>
<comment type="caution">
    <text evidence="3">The sequence shown here is derived from an EMBL/GenBank/DDBJ whole genome shotgun (WGS) entry which is preliminary data.</text>
</comment>
<keyword evidence="1" id="KW-0472">Membrane</keyword>
<sequence>MLYPIVFTLFINTLLSNGLTCYNCRCTTQPCNCTDTSSNPFPGTETYCVIIRDKLDEDTYDISLEHIERNSTKVFVKTPHYISVQESIMYDESEKYWYTRHDEITYGCNWDLCNKPEIISLLPNSFDLRLRKSWLDENILENPTITSRDCHECSDFEVCADTQFFIDESRCPVKSCSGTCFVKDRFDKPDSTEFCYNSKCTDDSGPGNEINKHKIILEAIWYLDEKKLDLWEIDVFCRADDCSRIEIFDEIRKNLISTINVDDKFYDLYQQTTNKPPTTDNSPTVFIRSTIVSLVIIGWFIQYIVINK</sequence>
<keyword evidence="1" id="KW-0812">Transmembrane</keyword>
<dbReference type="EMBL" id="CAJNOQ010003242">
    <property type="protein sequence ID" value="CAF1002511.1"/>
    <property type="molecule type" value="Genomic_DNA"/>
</dbReference>
<dbReference type="Proteomes" id="UP000681722">
    <property type="component" value="Unassembled WGS sequence"/>
</dbReference>
<name>A0A814GX06_9BILA</name>
<dbReference type="OrthoDB" id="10045934at2759"/>
<feature type="signal peptide" evidence="2">
    <location>
        <begin position="1"/>
        <end position="18"/>
    </location>
</feature>
<feature type="transmembrane region" description="Helical" evidence="1">
    <location>
        <begin position="285"/>
        <end position="306"/>
    </location>
</feature>
<keyword evidence="5" id="KW-1185">Reference proteome</keyword>
<keyword evidence="2" id="KW-0732">Signal</keyword>
<evidence type="ECO:0008006" key="6">
    <source>
        <dbReference type="Google" id="ProtNLM"/>
    </source>
</evidence>
<dbReference type="Proteomes" id="UP000663829">
    <property type="component" value="Unassembled WGS sequence"/>
</dbReference>
<proteinExistence type="predicted"/>